<dbReference type="Pfam" id="PF18925">
    <property type="entry name" value="DUF5675"/>
    <property type="match status" value="1"/>
</dbReference>
<evidence type="ECO:0000313" key="3">
    <source>
        <dbReference type="Proteomes" id="UP000236634"/>
    </source>
</evidence>
<dbReference type="RefSeq" id="WP_103002754.1">
    <property type="nucleotide sequence ID" value="NZ_NBAX01000002.1"/>
</dbReference>
<organism evidence="2 3">
    <name type="scientific">Hoylesella timonensis</name>
    <dbReference type="NCBI Taxonomy" id="386414"/>
    <lineage>
        <taxon>Bacteria</taxon>
        <taxon>Pseudomonadati</taxon>
        <taxon>Bacteroidota</taxon>
        <taxon>Bacteroidia</taxon>
        <taxon>Bacteroidales</taxon>
        <taxon>Prevotellaceae</taxon>
        <taxon>Hoylesella</taxon>
    </lineage>
</organism>
<proteinExistence type="predicted"/>
<dbReference type="EMBL" id="NBAX01000002">
    <property type="protein sequence ID" value="PNP96084.1"/>
    <property type="molecule type" value="Genomic_DNA"/>
</dbReference>
<sequence length="124" mass="13629">MLNNGQKLNNSVVKGYFMERPYDAKLAEKSGSERAIQLGVYNIIPKTPGKRYQWYLEGVPGCDGIAIHSGNYAEDSLGCLLTGTSLVKIGDSDYMVQNSKNKLAALFELFKMYGAGNISINIIQ</sequence>
<gene>
    <name evidence="2" type="ORF">BFS16_03330</name>
</gene>
<name>A0A2K0XNK2_9BACT</name>
<protein>
    <recommendedName>
        <fullName evidence="1">DUF5675 domain-containing protein</fullName>
    </recommendedName>
</protein>
<evidence type="ECO:0000259" key="1">
    <source>
        <dbReference type="Pfam" id="PF18925"/>
    </source>
</evidence>
<accession>A0A2K0XNK2</accession>
<dbReference type="Proteomes" id="UP000236634">
    <property type="component" value="Unassembled WGS sequence"/>
</dbReference>
<reference evidence="2 3" key="1">
    <citation type="submission" date="2017-03" db="EMBL/GenBank/DDBJ databases">
        <authorList>
            <person name="Afonso C.L."/>
            <person name="Miller P.J."/>
            <person name="Scott M.A."/>
            <person name="Spackman E."/>
            <person name="Goraichik I."/>
            <person name="Dimitrov K.M."/>
            <person name="Suarez D.L."/>
            <person name="Swayne D.E."/>
        </authorList>
    </citation>
    <scope>NUCLEOTIDE SEQUENCE [LARGE SCALE GENOMIC DNA]</scope>
    <source>
        <strain evidence="2 3">DNF00076</strain>
    </source>
</reference>
<comment type="caution">
    <text evidence="2">The sequence shown here is derived from an EMBL/GenBank/DDBJ whole genome shotgun (WGS) entry which is preliminary data.</text>
</comment>
<dbReference type="InterPro" id="IPR043732">
    <property type="entry name" value="DUF5675"/>
</dbReference>
<evidence type="ECO:0000313" key="2">
    <source>
        <dbReference type="EMBL" id="PNP96084.1"/>
    </source>
</evidence>
<dbReference type="AlphaFoldDB" id="A0A2K0XNK2"/>
<feature type="domain" description="DUF5675" evidence="1">
    <location>
        <begin position="12"/>
        <end position="110"/>
    </location>
</feature>